<accession>W3XDL0</accession>
<feature type="domain" description="Major facilitator superfamily (MFS) profile" evidence="7">
    <location>
        <begin position="55"/>
        <end position="421"/>
    </location>
</feature>
<evidence type="ECO:0000256" key="2">
    <source>
        <dbReference type="ARBA" id="ARBA00022448"/>
    </source>
</evidence>
<evidence type="ECO:0000256" key="4">
    <source>
        <dbReference type="ARBA" id="ARBA00022989"/>
    </source>
</evidence>
<dbReference type="OMA" id="FVVFSTW"/>
<dbReference type="PANTHER" id="PTHR43791">
    <property type="entry name" value="PERMEASE-RELATED"/>
    <property type="match status" value="1"/>
</dbReference>
<feature type="transmembrane region" description="Helical" evidence="6">
    <location>
        <begin position="292"/>
        <end position="311"/>
    </location>
</feature>
<dbReference type="InParanoid" id="W3XDL0"/>
<evidence type="ECO:0000256" key="6">
    <source>
        <dbReference type="SAM" id="Phobius"/>
    </source>
</evidence>
<keyword evidence="5 6" id="KW-0472">Membrane</keyword>
<name>W3XDL0_PESFW</name>
<dbReference type="eggNOG" id="KOG2533">
    <property type="taxonomic scope" value="Eukaryota"/>
</dbReference>
<protein>
    <recommendedName>
        <fullName evidence="7">Major facilitator superfamily (MFS) profile domain-containing protein</fullName>
    </recommendedName>
</protein>
<keyword evidence="4 6" id="KW-1133">Transmembrane helix</keyword>
<comment type="subcellular location">
    <subcellularLocation>
        <location evidence="1">Membrane</location>
        <topology evidence="1">Multi-pass membrane protein</topology>
    </subcellularLocation>
</comment>
<dbReference type="Pfam" id="PF07690">
    <property type="entry name" value="MFS_1"/>
    <property type="match status" value="1"/>
</dbReference>
<dbReference type="PANTHER" id="PTHR43791:SF32">
    <property type="entry name" value="MAJOR FACILITATOR SUPERFAMILY (MFS) PROFILE DOMAIN-CONTAINING PROTEIN"/>
    <property type="match status" value="1"/>
</dbReference>
<dbReference type="InterPro" id="IPR011701">
    <property type="entry name" value="MFS"/>
</dbReference>
<dbReference type="HOGENOM" id="CLU_001265_2_2_1"/>
<dbReference type="STRING" id="1229662.W3XDL0"/>
<dbReference type="KEGG" id="pfy:PFICI_02165"/>
<keyword evidence="3 6" id="KW-0812">Transmembrane</keyword>
<evidence type="ECO:0000259" key="7">
    <source>
        <dbReference type="PROSITE" id="PS50850"/>
    </source>
</evidence>
<evidence type="ECO:0000256" key="3">
    <source>
        <dbReference type="ARBA" id="ARBA00022692"/>
    </source>
</evidence>
<feature type="transmembrane region" description="Helical" evidence="6">
    <location>
        <begin position="359"/>
        <end position="379"/>
    </location>
</feature>
<keyword evidence="9" id="KW-1185">Reference proteome</keyword>
<evidence type="ECO:0000313" key="9">
    <source>
        <dbReference type="Proteomes" id="UP000030651"/>
    </source>
</evidence>
<feature type="transmembrane region" description="Helical" evidence="6">
    <location>
        <begin position="183"/>
        <end position="204"/>
    </location>
</feature>
<evidence type="ECO:0000256" key="5">
    <source>
        <dbReference type="ARBA" id="ARBA00023136"/>
    </source>
</evidence>
<dbReference type="SUPFAM" id="SSF103473">
    <property type="entry name" value="MFS general substrate transporter"/>
    <property type="match status" value="1"/>
</dbReference>
<dbReference type="InterPro" id="IPR020846">
    <property type="entry name" value="MFS_dom"/>
</dbReference>
<dbReference type="PROSITE" id="PS50850">
    <property type="entry name" value="MFS"/>
    <property type="match status" value="1"/>
</dbReference>
<dbReference type="GO" id="GO:0022857">
    <property type="term" value="F:transmembrane transporter activity"/>
    <property type="evidence" value="ECO:0007669"/>
    <property type="project" value="InterPro"/>
</dbReference>
<feature type="transmembrane region" description="Helical" evidence="6">
    <location>
        <begin position="331"/>
        <end position="352"/>
    </location>
</feature>
<evidence type="ECO:0000256" key="1">
    <source>
        <dbReference type="ARBA" id="ARBA00004141"/>
    </source>
</evidence>
<dbReference type="GeneID" id="19267178"/>
<feature type="transmembrane region" description="Helical" evidence="6">
    <location>
        <begin position="216"/>
        <end position="236"/>
    </location>
</feature>
<dbReference type="InterPro" id="IPR036259">
    <property type="entry name" value="MFS_trans_sf"/>
</dbReference>
<evidence type="ECO:0000313" key="8">
    <source>
        <dbReference type="EMBL" id="ETS84140.1"/>
    </source>
</evidence>
<dbReference type="GO" id="GO:0016020">
    <property type="term" value="C:membrane"/>
    <property type="evidence" value="ECO:0007669"/>
    <property type="project" value="UniProtKB-SubCell"/>
</dbReference>
<keyword evidence="2" id="KW-0813">Transport</keyword>
<gene>
    <name evidence="8" type="ORF">PFICI_02165</name>
</gene>
<organism evidence="8 9">
    <name type="scientific">Pestalotiopsis fici (strain W106-1 / CGMCC3.15140)</name>
    <dbReference type="NCBI Taxonomy" id="1229662"/>
    <lineage>
        <taxon>Eukaryota</taxon>
        <taxon>Fungi</taxon>
        <taxon>Dikarya</taxon>
        <taxon>Ascomycota</taxon>
        <taxon>Pezizomycotina</taxon>
        <taxon>Sordariomycetes</taxon>
        <taxon>Xylariomycetidae</taxon>
        <taxon>Amphisphaeriales</taxon>
        <taxon>Sporocadaceae</taxon>
        <taxon>Pestalotiopsis</taxon>
    </lineage>
</organism>
<dbReference type="Proteomes" id="UP000030651">
    <property type="component" value="Unassembled WGS sequence"/>
</dbReference>
<proteinExistence type="predicted"/>
<sequence length="421" mass="46810">MASHLTQPAPKAGETAIIEPKPESAMYIDASRTELSVDWSAAEELRAIRKVDFFILPLVMMGFFSLQIDRGNISAALTSGMRTDLNITQNTISNGQTILYLCILLGELPSNLVLQRVGAKFWLPCQMIVWELVATIQCVITNQTGFYVCRAFLGLAESGFIPGGVYYISTLSTRQEFAKRVGLFWIGNYIGKGCSGLIAAGVLSLGDVRGFATWQWLFFIEGMMTLFIGVLNLFFFPRSTEDSRTLIPGLCILTNRQEYILTTRLLVDNPSKKDAQKIKISLQDVAKALSNWRIYLILVFALAWTAPVSTLETYNAQIVTSLGFSTIKGNALSSVGYWAQIPIIFICGWFASDRFDIRGVVIFCTAIPFIAFSAAFYYLETLDNVYIWIKYAIFQMMVAFTGSSCKDHIPIIVQCANGLEA</sequence>
<reference evidence="9" key="1">
    <citation type="journal article" date="2015" name="BMC Genomics">
        <title>Genomic and transcriptomic analysis of the endophytic fungus Pestalotiopsis fici reveals its lifestyle and high potential for synthesis of natural products.</title>
        <authorList>
            <person name="Wang X."/>
            <person name="Zhang X."/>
            <person name="Liu L."/>
            <person name="Xiang M."/>
            <person name="Wang W."/>
            <person name="Sun X."/>
            <person name="Che Y."/>
            <person name="Guo L."/>
            <person name="Liu G."/>
            <person name="Guo L."/>
            <person name="Wang C."/>
            <person name="Yin W.B."/>
            <person name="Stadler M."/>
            <person name="Zhang X."/>
            <person name="Liu X."/>
        </authorList>
    </citation>
    <scope>NUCLEOTIDE SEQUENCE [LARGE SCALE GENOMIC DNA]</scope>
    <source>
        <strain evidence="9">W106-1 / CGMCC3.15140</strain>
    </source>
</reference>
<dbReference type="EMBL" id="KI912110">
    <property type="protein sequence ID" value="ETS84140.1"/>
    <property type="molecule type" value="Genomic_DNA"/>
</dbReference>
<dbReference type="AlphaFoldDB" id="W3XDL0"/>
<dbReference type="OrthoDB" id="2985014at2759"/>
<dbReference type="Gene3D" id="1.20.1250.20">
    <property type="entry name" value="MFS general substrate transporter like domains"/>
    <property type="match status" value="1"/>
</dbReference>
<dbReference type="RefSeq" id="XP_007828937.1">
    <property type="nucleotide sequence ID" value="XM_007830746.1"/>
</dbReference>